<feature type="region of interest" description="Disordered" evidence="1">
    <location>
        <begin position="91"/>
        <end position="118"/>
    </location>
</feature>
<feature type="compositionally biased region" description="Polar residues" evidence="1">
    <location>
        <begin position="91"/>
        <end position="107"/>
    </location>
</feature>
<dbReference type="AlphaFoldDB" id="A7TN24"/>
<dbReference type="Proteomes" id="UP000000267">
    <property type="component" value="Unassembled WGS sequence"/>
</dbReference>
<sequence>MTYNFMVLLRLFPSHRHETETKQIEIDRGIENTLTYSSQSAVGSASSSLTFLFCFDHKTRLLYGGALPSSPPPPGTSDLSLCRYNDTLTDNVTGSAGPSANPYTQTHTEAHHPSTPIRPVQKEPPSLPSLPMAILPAAGWGGHQQPADDQTNRQATVAGLILKYIVIFPTRTERLGNFTIDGWMNIFQFLYIGLSLSTYLSRNALANGSPPHYN</sequence>
<protein>
    <submittedName>
        <fullName evidence="2">Uncharacterized protein</fullName>
    </submittedName>
</protein>
<organism evidence="3">
    <name type="scientific">Vanderwaltozyma polyspora (strain ATCC 22028 / DSM 70294 / BCRC 21397 / CBS 2163 / NBRC 10782 / NRRL Y-8283 / UCD 57-17)</name>
    <name type="common">Kluyveromyces polysporus</name>
    <dbReference type="NCBI Taxonomy" id="436907"/>
    <lineage>
        <taxon>Eukaryota</taxon>
        <taxon>Fungi</taxon>
        <taxon>Dikarya</taxon>
        <taxon>Ascomycota</taxon>
        <taxon>Saccharomycotina</taxon>
        <taxon>Saccharomycetes</taxon>
        <taxon>Saccharomycetales</taxon>
        <taxon>Saccharomycetaceae</taxon>
        <taxon>Vanderwaltozyma</taxon>
    </lineage>
</organism>
<proteinExistence type="predicted"/>
<dbReference type="KEGG" id="vpo:Kpol_1059p20"/>
<dbReference type="RefSeq" id="XP_001644188.1">
    <property type="nucleotide sequence ID" value="XM_001644138.1"/>
</dbReference>
<keyword evidence="3" id="KW-1185">Reference proteome</keyword>
<dbReference type="HOGENOM" id="CLU_1289816_0_0_1"/>
<accession>A7TN24</accession>
<name>A7TN24_VANPO</name>
<evidence type="ECO:0000256" key="1">
    <source>
        <dbReference type="SAM" id="MobiDB-lite"/>
    </source>
</evidence>
<reference evidence="2 3" key="1">
    <citation type="journal article" date="2007" name="Proc. Natl. Acad. Sci. U.S.A.">
        <title>Independent sorting-out of thousands of duplicated gene pairs in two yeast species descended from a whole-genome duplication.</title>
        <authorList>
            <person name="Scannell D.R."/>
            <person name="Frank A.C."/>
            <person name="Conant G.C."/>
            <person name="Byrne K.P."/>
            <person name="Woolfit M."/>
            <person name="Wolfe K.H."/>
        </authorList>
    </citation>
    <scope>NUCLEOTIDE SEQUENCE [LARGE SCALE GENOMIC DNA]</scope>
    <source>
        <strain evidence="3">ATCC 22028 / DSM 70294 / BCRC 21397 / CBS 2163 / NBRC 10782 / NRRL Y-8283 / UCD 57-17</strain>
    </source>
</reference>
<gene>
    <name evidence="2" type="ORF">Kpol_1059p20</name>
</gene>
<evidence type="ECO:0000313" key="3">
    <source>
        <dbReference type="Proteomes" id="UP000000267"/>
    </source>
</evidence>
<evidence type="ECO:0000313" key="2">
    <source>
        <dbReference type="EMBL" id="EDO16330.1"/>
    </source>
</evidence>
<dbReference type="InParanoid" id="A7TN24"/>
<dbReference type="EMBL" id="DS480427">
    <property type="protein sequence ID" value="EDO16330.1"/>
    <property type="molecule type" value="Genomic_DNA"/>
</dbReference>
<dbReference type="GeneID" id="5544460"/>